<dbReference type="GO" id="GO:0005516">
    <property type="term" value="F:calmodulin binding"/>
    <property type="evidence" value="ECO:0007669"/>
    <property type="project" value="UniProtKB-ARBA"/>
</dbReference>
<dbReference type="Gene3D" id="3.30.710.10">
    <property type="entry name" value="Potassium Channel Kv1.1, Chain A"/>
    <property type="match status" value="1"/>
</dbReference>
<dbReference type="GO" id="GO:0005634">
    <property type="term" value="C:nucleus"/>
    <property type="evidence" value="ECO:0000318"/>
    <property type="project" value="GO_Central"/>
</dbReference>
<gene>
    <name evidence="3" type="ORF">DAPPUDRAFT_301679</name>
</gene>
<dbReference type="Gene3D" id="1.25.40.420">
    <property type="match status" value="1"/>
</dbReference>
<dbReference type="InterPro" id="IPR000210">
    <property type="entry name" value="BTB/POZ_dom"/>
</dbReference>
<name>E9I153_DAPPU</name>
<dbReference type="EMBL" id="GL733710">
    <property type="protein sequence ID" value="EFX62277.1"/>
    <property type="molecule type" value="Genomic_DNA"/>
</dbReference>
<dbReference type="PANTHER" id="PTHR24413">
    <property type="entry name" value="SPECKLE-TYPE POZ PROTEIN"/>
    <property type="match status" value="1"/>
</dbReference>
<evidence type="ECO:0000259" key="2">
    <source>
        <dbReference type="PROSITE" id="PS50097"/>
    </source>
</evidence>
<organism evidence="3 4">
    <name type="scientific">Daphnia pulex</name>
    <name type="common">Water flea</name>
    <dbReference type="NCBI Taxonomy" id="6669"/>
    <lineage>
        <taxon>Eukaryota</taxon>
        <taxon>Metazoa</taxon>
        <taxon>Ecdysozoa</taxon>
        <taxon>Arthropoda</taxon>
        <taxon>Crustacea</taxon>
        <taxon>Branchiopoda</taxon>
        <taxon>Diplostraca</taxon>
        <taxon>Cladocera</taxon>
        <taxon>Anomopoda</taxon>
        <taxon>Daphniidae</taxon>
        <taxon>Daphnia</taxon>
    </lineage>
</organism>
<evidence type="ECO:0000256" key="1">
    <source>
        <dbReference type="ARBA" id="ARBA00022723"/>
    </source>
</evidence>
<dbReference type="GO" id="GO:0030162">
    <property type="term" value="P:regulation of proteolysis"/>
    <property type="evidence" value="ECO:0000318"/>
    <property type="project" value="GO_Central"/>
</dbReference>
<evidence type="ECO:0000313" key="4">
    <source>
        <dbReference type="Proteomes" id="UP000000305"/>
    </source>
</evidence>
<reference evidence="3 4" key="1">
    <citation type="journal article" date="2011" name="Science">
        <title>The ecoresponsive genome of Daphnia pulex.</title>
        <authorList>
            <person name="Colbourne J.K."/>
            <person name="Pfrender M.E."/>
            <person name="Gilbert D."/>
            <person name="Thomas W.K."/>
            <person name="Tucker A."/>
            <person name="Oakley T.H."/>
            <person name="Tokishita S."/>
            <person name="Aerts A."/>
            <person name="Arnold G.J."/>
            <person name="Basu M.K."/>
            <person name="Bauer D.J."/>
            <person name="Caceres C.E."/>
            <person name="Carmel L."/>
            <person name="Casola C."/>
            <person name="Choi J.H."/>
            <person name="Detter J.C."/>
            <person name="Dong Q."/>
            <person name="Dusheyko S."/>
            <person name="Eads B.D."/>
            <person name="Frohlich T."/>
            <person name="Geiler-Samerotte K.A."/>
            <person name="Gerlach D."/>
            <person name="Hatcher P."/>
            <person name="Jogdeo S."/>
            <person name="Krijgsveld J."/>
            <person name="Kriventseva E.V."/>
            <person name="Kultz D."/>
            <person name="Laforsch C."/>
            <person name="Lindquist E."/>
            <person name="Lopez J."/>
            <person name="Manak J.R."/>
            <person name="Muller J."/>
            <person name="Pangilinan J."/>
            <person name="Patwardhan R.P."/>
            <person name="Pitluck S."/>
            <person name="Pritham E.J."/>
            <person name="Rechtsteiner A."/>
            <person name="Rho M."/>
            <person name="Rogozin I.B."/>
            <person name="Sakarya O."/>
            <person name="Salamov A."/>
            <person name="Schaack S."/>
            <person name="Shapiro H."/>
            <person name="Shiga Y."/>
            <person name="Skalitzky C."/>
            <person name="Smith Z."/>
            <person name="Souvorov A."/>
            <person name="Sung W."/>
            <person name="Tang Z."/>
            <person name="Tsuchiya D."/>
            <person name="Tu H."/>
            <person name="Vos H."/>
            <person name="Wang M."/>
            <person name="Wolf Y.I."/>
            <person name="Yamagata H."/>
            <person name="Yamada T."/>
            <person name="Ye Y."/>
            <person name="Shaw J.R."/>
            <person name="Andrews J."/>
            <person name="Crease T.J."/>
            <person name="Tang H."/>
            <person name="Lucas S.M."/>
            <person name="Robertson H.M."/>
            <person name="Bork P."/>
            <person name="Koonin E.V."/>
            <person name="Zdobnov E.M."/>
            <person name="Grigoriev I.V."/>
            <person name="Lynch M."/>
            <person name="Boore J.L."/>
        </authorList>
    </citation>
    <scope>NUCLEOTIDE SEQUENCE [LARGE SCALE GENOMIC DNA]</scope>
</reference>
<dbReference type="GO" id="GO:0046872">
    <property type="term" value="F:metal ion binding"/>
    <property type="evidence" value="ECO:0007669"/>
    <property type="project" value="UniProtKB-KW"/>
</dbReference>
<sequence>MFYHNLQESERGKVFVQDIRPQIFKEMLHYIYSGQTLAPLTDAITQPLFVVSDKYDIEDLKEKCVRYLLRSVRKSNAVDLLVWANLHSLEKIQEAALDFVAGNFKTICHSNEWENLMKNYPELGFLVTQRYAAV</sequence>
<dbReference type="GO" id="GO:0031625">
    <property type="term" value="F:ubiquitin protein ligase binding"/>
    <property type="evidence" value="ECO:0000318"/>
    <property type="project" value="GO_Central"/>
</dbReference>
<dbReference type="Proteomes" id="UP000000305">
    <property type="component" value="Unassembled WGS sequence"/>
</dbReference>
<protein>
    <recommendedName>
        <fullName evidence="2">BTB domain-containing protein</fullName>
    </recommendedName>
</protein>
<dbReference type="AlphaFoldDB" id="E9I153"/>
<dbReference type="PhylomeDB" id="E9I153"/>
<evidence type="ECO:0000313" key="3">
    <source>
        <dbReference type="EMBL" id="EFX62277.1"/>
    </source>
</evidence>
<dbReference type="HOGENOM" id="CLU_004253_9_3_1"/>
<proteinExistence type="predicted"/>
<accession>E9I153</accession>
<feature type="domain" description="BTB" evidence="2">
    <location>
        <begin position="1"/>
        <end position="40"/>
    </location>
</feature>
<dbReference type="OrthoDB" id="6437200at2759"/>
<dbReference type="GO" id="GO:0009751">
    <property type="term" value="P:response to salicylic acid"/>
    <property type="evidence" value="ECO:0007669"/>
    <property type="project" value="UniProtKB-ARBA"/>
</dbReference>
<dbReference type="Pfam" id="PF00651">
    <property type="entry name" value="BTB"/>
    <property type="match status" value="1"/>
</dbReference>
<dbReference type="InParanoid" id="E9I153"/>
<keyword evidence="1" id="KW-0479">Metal-binding</keyword>
<dbReference type="GO" id="GO:0042542">
    <property type="term" value="P:response to hydrogen peroxide"/>
    <property type="evidence" value="ECO:0007669"/>
    <property type="project" value="UniProtKB-ARBA"/>
</dbReference>
<dbReference type="PROSITE" id="PS50097">
    <property type="entry name" value="BTB"/>
    <property type="match status" value="1"/>
</dbReference>
<dbReference type="GO" id="GO:0043161">
    <property type="term" value="P:proteasome-mediated ubiquitin-dependent protein catabolic process"/>
    <property type="evidence" value="ECO:0000318"/>
    <property type="project" value="GO_Central"/>
</dbReference>
<keyword evidence="4" id="KW-1185">Reference proteome</keyword>
<dbReference type="FunFam" id="1.25.40.420:FF:000012">
    <property type="entry name" value="BTB/POZ and TAZ domain-containing protein 2"/>
    <property type="match status" value="1"/>
</dbReference>
<dbReference type="InterPro" id="IPR011333">
    <property type="entry name" value="SKP1/BTB/POZ_sf"/>
</dbReference>
<dbReference type="SUPFAM" id="SSF54695">
    <property type="entry name" value="POZ domain"/>
    <property type="match status" value="1"/>
</dbReference>
<dbReference type="KEGG" id="dpx:DAPPUDRAFT_301679"/>
<dbReference type="GO" id="GO:0005737">
    <property type="term" value="C:cytoplasm"/>
    <property type="evidence" value="ECO:0000318"/>
    <property type="project" value="GO_Central"/>
</dbReference>
<dbReference type="eggNOG" id="KOG1987">
    <property type="taxonomic scope" value="Eukaryota"/>
</dbReference>